<feature type="signal peptide" evidence="1">
    <location>
        <begin position="1"/>
        <end position="23"/>
    </location>
</feature>
<evidence type="ECO:0000313" key="3">
    <source>
        <dbReference type="Proteomes" id="UP000077037"/>
    </source>
</evidence>
<gene>
    <name evidence="2" type="ORF">SAMEA1982600_00620</name>
</gene>
<name>A0A157L8G4_9BORD</name>
<dbReference type="InterPro" id="IPR024291">
    <property type="entry name" value="DUF3829"/>
</dbReference>
<accession>A0A157L8G4</accession>
<evidence type="ECO:0008006" key="4">
    <source>
        <dbReference type="Google" id="ProtNLM"/>
    </source>
</evidence>
<protein>
    <recommendedName>
        <fullName evidence="4">Lipoprotein</fullName>
    </recommendedName>
</protein>
<dbReference type="Pfam" id="PF12889">
    <property type="entry name" value="DUF3829"/>
    <property type="match status" value="1"/>
</dbReference>
<keyword evidence="1" id="KW-0732">Signal</keyword>
<dbReference type="EMBL" id="FKBS01000007">
    <property type="protein sequence ID" value="SAH93022.1"/>
    <property type="molecule type" value="Genomic_DNA"/>
</dbReference>
<dbReference type="Proteomes" id="UP000077037">
    <property type="component" value="Unassembled WGS sequence"/>
</dbReference>
<feature type="chain" id="PRO_5007614005" description="Lipoprotein" evidence="1">
    <location>
        <begin position="24"/>
        <end position="318"/>
    </location>
</feature>
<sequence>MIVKNAIRSLAVAACVLALSACGEDKPKQPDAPKVSADQAEIQKYNAYVGVANSVTDSYGGALEKYQKYVQPVIEGKEKKDVQYYASFYMDRTREQLDKAVAMKPEMAELDGPARKYIEALTKAAPLYNDMTQYISAKTYTSDNGAHGREIQPAFIESMTALATAQEGFFEGIEAKDRARTKAEFESAKKDTVAYFRAGMVYYSKDAMDQAEGVFDGTGLGDKKDAFKQSVDQFNTMATRFDAKMRESNQKGCSSFMMDANAFTAIGRSIVQRTEDGTYVKEAKDRKPYMPQTQAVRDAYDLRQKFNNVVSAMNTNRC</sequence>
<reference evidence="2 3" key="1">
    <citation type="submission" date="2016-03" db="EMBL/GenBank/DDBJ databases">
        <authorList>
            <consortium name="Pathogen Informatics"/>
        </authorList>
    </citation>
    <scope>NUCLEOTIDE SEQUENCE [LARGE SCALE GENOMIC DNA]</scope>
    <source>
        <strain evidence="2 3">NCTC13364</strain>
    </source>
</reference>
<evidence type="ECO:0000256" key="1">
    <source>
        <dbReference type="SAM" id="SignalP"/>
    </source>
</evidence>
<organism evidence="2 3">
    <name type="scientific">Bordetella ansorpii</name>
    <dbReference type="NCBI Taxonomy" id="288768"/>
    <lineage>
        <taxon>Bacteria</taxon>
        <taxon>Pseudomonadati</taxon>
        <taxon>Pseudomonadota</taxon>
        <taxon>Betaproteobacteria</taxon>
        <taxon>Burkholderiales</taxon>
        <taxon>Alcaligenaceae</taxon>
        <taxon>Bordetella</taxon>
    </lineage>
</organism>
<evidence type="ECO:0000313" key="2">
    <source>
        <dbReference type="EMBL" id="SAH93022.1"/>
    </source>
</evidence>
<dbReference type="PROSITE" id="PS51257">
    <property type="entry name" value="PROKAR_LIPOPROTEIN"/>
    <property type="match status" value="1"/>
</dbReference>
<dbReference type="AlphaFoldDB" id="A0A157L8G4"/>
<dbReference type="RefSeq" id="WP_066407817.1">
    <property type="nucleotide sequence ID" value="NZ_FKBS01000007.1"/>
</dbReference>
<proteinExistence type="predicted"/>
<dbReference type="OrthoDB" id="7596734at2"/>